<organism evidence="3 4">
    <name type="scientific">Candidatus Caccovicinus merdipullorum</name>
    <dbReference type="NCBI Taxonomy" id="2840724"/>
    <lineage>
        <taxon>Bacteria</taxon>
        <taxon>Bacillati</taxon>
        <taxon>Bacillota</taxon>
        <taxon>Clostridia</taxon>
        <taxon>Eubacteriales</taxon>
        <taxon>Candidatus Caccovicinus</taxon>
    </lineage>
</organism>
<keyword evidence="2" id="KW-0732">Signal</keyword>
<evidence type="ECO:0000256" key="2">
    <source>
        <dbReference type="SAM" id="SignalP"/>
    </source>
</evidence>
<feature type="signal peptide" evidence="2">
    <location>
        <begin position="1"/>
        <end position="30"/>
    </location>
</feature>
<dbReference type="PROSITE" id="PS51257">
    <property type="entry name" value="PROKAR_LIPOPROTEIN"/>
    <property type="match status" value="1"/>
</dbReference>
<proteinExistence type="predicted"/>
<dbReference type="AlphaFoldDB" id="A0A9D1GKY8"/>
<evidence type="ECO:0008006" key="5">
    <source>
        <dbReference type="Google" id="ProtNLM"/>
    </source>
</evidence>
<evidence type="ECO:0000313" key="3">
    <source>
        <dbReference type="EMBL" id="HIT42758.1"/>
    </source>
</evidence>
<comment type="caution">
    <text evidence="3">The sequence shown here is derived from an EMBL/GenBank/DDBJ whole genome shotgun (WGS) entry which is preliminary data.</text>
</comment>
<reference evidence="3" key="1">
    <citation type="submission" date="2020-10" db="EMBL/GenBank/DDBJ databases">
        <authorList>
            <person name="Gilroy R."/>
        </authorList>
    </citation>
    <scope>NUCLEOTIDE SEQUENCE</scope>
    <source>
        <strain evidence="3">CHK123-3438</strain>
    </source>
</reference>
<sequence length="261" mass="30234">MKKGRGTGLKGRRKLAAVLLGLLILSACKAGEDAFSRQKEIVDETARIVLLMDQDSRDYDLALQEIGRYLDEPDPEILAAVQQKVQESTAEFQTRQDQAESYEMTEDFADILVENHIDPEEYQMNADSRISSLGRFITRLQTMDTYLEMVSILPGTVEDDLRFMYEYNLEEQRIIRGYQYCAVNYWFASWEGEGAEYAKEQIADQLESFVLEESIWETSQEGAEQRMEVYLNQLEEQISELTDYIGEAQEELYEMEKENSP</sequence>
<feature type="chain" id="PRO_5039007044" description="Lipoprotein" evidence="2">
    <location>
        <begin position="31"/>
        <end position="261"/>
    </location>
</feature>
<evidence type="ECO:0000256" key="1">
    <source>
        <dbReference type="SAM" id="Coils"/>
    </source>
</evidence>
<gene>
    <name evidence="3" type="ORF">IAB60_11810</name>
</gene>
<feature type="coiled-coil region" evidence="1">
    <location>
        <begin position="220"/>
        <end position="258"/>
    </location>
</feature>
<evidence type="ECO:0000313" key="4">
    <source>
        <dbReference type="Proteomes" id="UP000886860"/>
    </source>
</evidence>
<accession>A0A9D1GKY8</accession>
<name>A0A9D1GKY8_9FIRM</name>
<protein>
    <recommendedName>
        <fullName evidence="5">Lipoprotein</fullName>
    </recommendedName>
</protein>
<dbReference type="Proteomes" id="UP000886860">
    <property type="component" value="Unassembled WGS sequence"/>
</dbReference>
<reference evidence="3" key="2">
    <citation type="journal article" date="2021" name="PeerJ">
        <title>Extensive microbial diversity within the chicken gut microbiome revealed by metagenomics and culture.</title>
        <authorList>
            <person name="Gilroy R."/>
            <person name="Ravi A."/>
            <person name="Getino M."/>
            <person name="Pursley I."/>
            <person name="Horton D.L."/>
            <person name="Alikhan N.F."/>
            <person name="Baker D."/>
            <person name="Gharbi K."/>
            <person name="Hall N."/>
            <person name="Watson M."/>
            <person name="Adriaenssens E.M."/>
            <person name="Foster-Nyarko E."/>
            <person name="Jarju S."/>
            <person name="Secka A."/>
            <person name="Antonio M."/>
            <person name="Oren A."/>
            <person name="Chaudhuri R.R."/>
            <person name="La Ragione R."/>
            <person name="Hildebrand F."/>
            <person name="Pallen M.J."/>
        </authorList>
    </citation>
    <scope>NUCLEOTIDE SEQUENCE</scope>
    <source>
        <strain evidence="3">CHK123-3438</strain>
    </source>
</reference>
<keyword evidence="1" id="KW-0175">Coiled coil</keyword>
<dbReference type="EMBL" id="DVKS01000195">
    <property type="protein sequence ID" value="HIT42758.1"/>
    <property type="molecule type" value="Genomic_DNA"/>
</dbReference>